<evidence type="ECO:0000256" key="2">
    <source>
        <dbReference type="ARBA" id="ARBA00022729"/>
    </source>
</evidence>
<feature type="signal peptide" evidence="3">
    <location>
        <begin position="1"/>
        <end position="22"/>
    </location>
</feature>
<name>A0A1X4XW87_9BACT</name>
<evidence type="ECO:0000256" key="1">
    <source>
        <dbReference type="ARBA" id="ARBA00007162"/>
    </source>
</evidence>
<comment type="caution">
    <text evidence="4">The sequence shown here is derived from an EMBL/GenBank/DDBJ whole genome shotgun (WGS) entry which is preliminary data.</text>
</comment>
<dbReference type="OrthoDB" id="527737at2"/>
<organism evidence="4 5">
    <name type="scientific">Desulfurella amilsii</name>
    <dbReference type="NCBI Taxonomy" id="1562698"/>
    <lineage>
        <taxon>Bacteria</taxon>
        <taxon>Pseudomonadati</taxon>
        <taxon>Campylobacterota</taxon>
        <taxon>Desulfurellia</taxon>
        <taxon>Desulfurellales</taxon>
        <taxon>Desulfurellaceae</taxon>
        <taxon>Desulfurella</taxon>
    </lineage>
</organism>
<dbReference type="SUPFAM" id="SSF53850">
    <property type="entry name" value="Periplasmic binding protein-like II"/>
    <property type="match status" value="1"/>
</dbReference>
<dbReference type="Gene3D" id="3.40.190.10">
    <property type="entry name" value="Periplasmic binding protein-like II"/>
    <property type="match status" value="2"/>
</dbReference>
<dbReference type="InterPro" id="IPR005770">
    <property type="entry name" value="PhnD"/>
</dbReference>
<proteinExistence type="inferred from homology"/>
<dbReference type="Proteomes" id="UP000194141">
    <property type="component" value="Unassembled WGS sequence"/>
</dbReference>
<dbReference type="GO" id="GO:0043190">
    <property type="term" value="C:ATP-binding cassette (ABC) transporter complex"/>
    <property type="evidence" value="ECO:0007669"/>
    <property type="project" value="InterPro"/>
</dbReference>
<keyword evidence="5" id="KW-1185">Reference proteome</keyword>
<protein>
    <submittedName>
        <fullName evidence="4">Periplasmic binding protein-related protein</fullName>
    </submittedName>
</protein>
<dbReference type="PROSITE" id="PS51257">
    <property type="entry name" value="PROKAR_LIPOPROTEIN"/>
    <property type="match status" value="1"/>
</dbReference>
<reference evidence="4 5" key="1">
    <citation type="journal article" date="2017" name="Front. Microbiol.">
        <title>Genome Sequence of Desulfurella amilsii Strain TR1 and Comparative Genomics of Desulfurellaceae Family.</title>
        <authorList>
            <person name="Florentino A.P."/>
            <person name="Stams A.J."/>
            <person name="Sanchez-Andrea I."/>
        </authorList>
    </citation>
    <scope>NUCLEOTIDE SEQUENCE [LARGE SCALE GENOMIC DNA]</scope>
    <source>
        <strain evidence="4 5">TR1</strain>
    </source>
</reference>
<dbReference type="RefSeq" id="WP_086034029.1">
    <property type="nucleotide sequence ID" value="NZ_MDSU01000018.1"/>
</dbReference>
<gene>
    <name evidence="4" type="ORF">DESAMIL20_1355</name>
</gene>
<evidence type="ECO:0000313" key="4">
    <source>
        <dbReference type="EMBL" id="OSS41802.1"/>
    </source>
</evidence>
<dbReference type="GO" id="GO:0055085">
    <property type="term" value="P:transmembrane transport"/>
    <property type="evidence" value="ECO:0007669"/>
    <property type="project" value="InterPro"/>
</dbReference>
<dbReference type="AlphaFoldDB" id="A0A1X4XW87"/>
<feature type="chain" id="PRO_5012485270" evidence="3">
    <location>
        <begin position="23"/>
        <end position="297"/>
    </location>
</feature>
<evidence type="ECO:0000256" key="3">
    <source>
        <dbReference type="SAM" id="SignalP"/>
    </source>
</evidence>
<keyword evidence="2 3" id="KW-0732">Signal</keyword>
<accession>A0A1X4XW87</accession>
<dbReference type="CDD" id="cd13571">
    <property type="entry name" value="PBP2_PnhD_1"/>
    <property type="match status" value="1"/>
</dbReference>
<sequence length="297" mass="34021">MKLFYVVLLCAFFLLSCTKSNKNEKIINLSNTTILNEQVDLHHVKTFKVAISAMMSPVQNYDVYKPFLKYLQDALSMQVKLTQRKTYLEVNDLIKDNKVDLAFICTGAYVYGDLKNKANAIAIPVVNNKITYKAYIIVNKQSNINSIWDLKGKSFAFMDPLSNTGYFFPMDLFKQYGINPKTFFKSTSFTYSHTFSIEAVANNIVSAASVDGIVYNYAIKHSSKLRKNTKILIESPTFAMPPVVVPKQMDEKMQKKIQDILLSMDKNSKGRKILKEIGVDKFILPPKNFYDSIYYFQ</sequence>
<dbReference type="PANTHER" id="PTHR35841">
    <property type="entry name" value="PHOSPHONATES-BINDING PERIPLASMIC PROTEIN"/>
    <property type="match status" value="1"/>
</dbReference>
<dbReference type="STRING" id="1562698.DESAMIL20_1355"/>
<comment type="similarity">
    <text evidence="1">Belongs to the phosphate/phosphite/phosphonate binding protein family.</text>
</comment>
<evidence type="ECO:0000313" key="5">
    <source>
        <dbReference type="Proteomes" id="UP000194141"/>
    </source>
</evidence>
<dbReference type="PANTHER" id="PTHR35841:SF1">
    <property type="entry name" value="PHOSPHONATES-BINDING PERIPLASMIC PROTEIN"/>
    <property type="match status" value="1"/>
</dbReference>
<dbReference type="EMBL" id="MDSU01000018">
    <property type="protein sequence ID" value="OSS41802.1"/>
    <property type="molecule type" value="Genomic_DNA"/>
</dbReference>
<dbReference type="Pfam" id="PF12974">
    <property type="entry name" value="Phosphonate-bd"/>
    <property type="match status" value="1"/>
</dbReference>
<dbReference type="NCBIfam" id="TIGR01098">
    <property type="entry name" value="3A0109s03R"/>
    <property type="match status" value="1"/>
</dbReference>